<evidence type="ECO:0000256" key="4">
    <source>
        <dbReference type="ARBA" id="ARBA00023004"/>
    </source>
</evidence>
<evidence type="ECO:0000313" key="8">
    <source>
        <dbReference type="Proteomes" id="UP000824890"/>
    </source>
</evidence>
<dbReference type="Gene3D" id="2.60.120.330">
    <property type="entry name" value="B-lactam Antibiotic, Isopenicillin N Synthase, Chain"/>
    <property type="match status" value="3"/>
</dbReference>
<organism evidence="7 8">
    <name type="scientific">Brassica napus</name>
    <name type="common">Rape</name>
    <dbReference type="NCBI Taxonomy" id="3708"/>
    <lineage>
        <taxon>Eukaryota</taxon>
        <taxon>Viridiplantae</taxon>
        <taxon>Streptophyta</taxon>
        <taxon>Embryophyta</taxon>
        <taxon>Tracheophyta</taxon>
        <taxon>Spermatophyta</taxon>
        <taxon>Magnoliopsida</taxon>
        <taxon>eudicotyledons</taxon>
        <taxon>Gunneridae</taxon>
        <taxon>Pentapetalae</taxon>
        <taxon>rosids</taxon>
        <taxon>malvids</taxon>
        <taxon>Brassicales</taxon>
        <taxon>Brassicaceae</taxon>
        <taxon>Brassiceae</taxon>
        <taxon>Brassica</taxon>
    </lineage>
</organism>
<protein>
    <recommendedName>
        <fullName evidence="6">Fe2OG dioxygenase domain-containing protein</fullName>
    </recommendedName>
</protein>
<comment type="similarity">
    <text evidence="1">Belongs to the iron/ascorbate-dependent oxidoreductase family.</text>
</comment>
<feature type="domain" description="Fe2OG dioxygenase" evidence="6">
    <location>
        <begin position="219"/>
        <end position="314"/>
    </location>
</feature>
<name>A0ABQ8A2J0_BRANA</name>
<dbReference type="Pfam" id="PF03171">
    <property type="entry name" value="2OG-FeII_Oxy"/>
    <property type="match status" value="2"/>
</dbReference>
<proteinExistence type="inferred from homology"/>
<dbReference type="Proteomes" id="UP000824890">
    <property type="component" value="Unassembled WGS sequence"/>
</dbReference>
<accession>A0ABQ8A2J0</accession>
<dbReference type="InterPro" id="IPR026992">
    <property type="entry name" value="DIOX_N"/>
</dbReference>
<feature type="domain" description="Fe2OG dioxygenase" evidence="6">
    <location>
        <begin position="522"/>
        <end position="617"/>
    </location>
</feature>
<keyword evidence="2" id="KW-0479">Metal-binding</keyword>
<keyword evidence="8" id="KW-1185">Reference proteome</keyword>
<gene>
    <name evidence="7" type="ORF">HID58_062618</name>
</gene>
<dbReference type="Pfam" id="PF14226">
    <property type="entry name" value="DIOX_N"/>
    <property type="match status" value="2"/>
</dbReference>
<evidence type="ECO:0000256" key="1">
    <source>
        <dbReference type="ARBA" id="ARBA00008056"/>
    </source>
</evidence>
<keyword evidence="4" id="KW-0408">Iron</keyword>
<dbReference type="InterPro" id="IPR027443">
    <property type="entry name" value="IPNS-like_sf"/>
</dbReference>
<evidence type="ECO:0000259" key="6">
    <source>
        <dbReference type="PROSITE" id="PS51471"/>
    </source>
</evidence>
<sequence length="667" mass="74880">MIFVQDCRRKYTMSGTFDRADEVKAFDEMKIGVKGLVDAGIKKIPLIFHNPQATVTNPKPPSALTIPTIDMGGGVFESTVTRKEVTEKVKGAMEKFGFFQAINHGIPLEVMEKMKDGIRAFHAQDPEARKRFYSREKTKAIKYNSNSDLYDSPAASWRDTLSCFMFPDVPKTDDLPDICREIMLDYSKRVMRFGELIFELISESLGLKPNHLKEMDFAKGLLMLCHCYPPCPEPDRTLGATQHTDRSFITILLQDHIGGLQVLHDGYWIDVPPNPNALILNLITNDKFVSVEHRVLANGGEEPRTSIASFFVHPPSTNPRVYGPIKELLSEENPPKYRETTPEASNHYVARKRDGNNSLESKCTMVGTFNRAGEVQAFDEMKIGVKGLVDAGITKIPLMFHNPQATVTNAKPPSTLTIPTIDLGGGVFESTVTRKEVAKKVKDAMDKFGFFQAINHGIPLEVMEKMKEGIRAFHEQDPEARKREIMLDYSKRVMMFGELIFELISESLGLKPNHLKEMDCAKGLLMLCHCHPPCPQPDLTVGATQHTDRSFITILLQDHIGGLQVLHDGYWIDVPPNPNALILNLMTNDKFVSVEHRVLANGGKKPRTSVASFFVHPPSTSPRVYGPIKELLSEENPPKYRETTSEASNHYVARKRDGNNSLSHLRI</sequence>
<dbReference type="EMBL" id="JAGKQM010000014">
    <property type="protein sequence ID" value="KAH0886522.1"/>
    <property type="molecule type" value="Genomic_DNA"/>
</dbReference>
<comment type="caution">
    <text evidence="7">The sequence shown here is derived from an EMBL/GenBank/DDBJ whole genome shotgun (WGS) entry which is preliminary data.</text>
</comment>
<dbReference type="InterPro" id="IPR044861">
    <property type="entry name" value="IPNS-like_FE2OG_OXY"/>
</dbReference>
<dbReference type="InterPro" id="IPR005123">
    <property type="entry name" value="Oxoglu/Fe-dep_dioxygenase_dom"/>
</dbReference>
<evidence type="ECO:0000256" key="5">
    <source>
        <dbReference type="SAM" id="MobiDB-lite"/>
    </source>
</evidence>
<feature type="region of interest" description="Disordered" evidence="5">
    <location>
        <begin position="637"/>
        <end position="667"/>
    </location>
</feature>
<evidence type="ECO:0000313" key="7">
    <source>
        <dbReference type="EMBL" id="KAH0886522.1"/>
    </source>
</evidence>
<dbReference type="SUPFAM" id="SSF51197">
    <property type="entry name" value="Clavaminate synthase-like"/>
    <property type="match status" value="2"/>
</dbReference>
<dbReference type="PROSITE" id="PS51471">
    <property type="entry name" value="FE2OG_OXY"/>
    <property type="match status" value="2"/>
</dbReference>
<evidence type="ECO:0000256" key="2">
    <source>
        <dbReference type="ARBA" id="ARBA00022723"/>
    </source>
</evidence>
<dbReference type="PANTHER" id="PTHR10209">
    <property type="entry name" value="OXIDOREDUCTASE, 2OG-FE II OXYGENASE FAMILY PROTEIN"/>
    <property type="match status" value="1"/>
</dbReference>
<evidence type="ECO:0000256" key="3">
    <source>
        <dbReference type="ARBA" id="ARBA00023002"/>
    </source>
</evidence>
<dbReference type="PANTHER" id="PTHR10209:SF513">
    <property type="entry name" value="2-OXOACID DEPENDENT DIOXYGENASE-RELATED"/>
    <property type="match status" value="1"/>
</dbReference>
<reference evidence="7 8" key="1">
    <citation type="submission" date="2021-05" db="EMBL/GenBank/DDBJ databases">
        <title>Genome Assembly of Synthetic Allotetraploid Brassica napus Reveals Homoeologous Exchanges between Subgenomes.</title>
        <authorList>
            <person name="Davis J.T."/>
        </authorList>
    </citation>
    <scope>NUCLEOTIDE SEQUENCE [LARGE SCALE GENOMIC DNA]</scope>
    <source>
        <strain evidence="8">cv. Da-Ae</strain>
        <tissue evidence="7">Seedling</tissue>
    </source>
</reference>
<keyword evidence="3" id="KW-0560">Oxidoreductase</keyword>